<dbReference type="RefSeq" id="WP_101461071.1">
    <property type="nucleotide sequence ID" value="NZ_CP025408.1"/>
</dbReference>
<dbReference type="Proteomes" id="UP000233742">
    <property type="component" value="Chromosome"/>
</dbReference>
<name>A0A2K9EJ51_9RHOB</name>
<protein>
    <recommendedName>
        <fullName evidence="1">YjiS-like domain-containing protein</fullName>
    </recommendedName>
</protein>
<dbReference type="InterPro" id="IPR009506">
    <property type="entry name" value="YjiS-like"/>
</dbReference>
<dbReference type="KEGG" id="paro:CUV01_14340"/>
<evidence type="ECO:0000259" key="1">
    <source>
        <dbReference type="Pfam" id="PF06568"/>
    </source>
</evidence>
<gene>
    <name evidence="2" type="ORF">CUV01_14340</name>
</gene>
<dbReference type="AlphaFoldDB" id="A0A2K9EJ51"/>
<organism evidence="2 3">
    <name type="scientific">Paracoccus tegillarcae</name>
    <dbReference type="NCBI Taxonomy" id="1529068"/>
    <lineage>
        <taxon>Bacteria</taxon>
        <taxon>Pseudomonadati</taxon>
        <taxon>Pseudomonadota</taxon>
        <taxon>Alphaproteobacteria</taxon>
        <taxon>Rhodobacterales</taxon>
        <taxon>Paracoccaceae</taxon>
        <taxon>Paracoccus</taxon>
    </lineage>
</organism>
<dbReference type="Pfam" id="PF06568">
    <property type="entry name" value="YjiS-like"/>
    <property type="match status" value="1"/>
</dbReference>
<keyword evidence="3" id="KW-1185">Reference proteome</keyword>
<proteinExistence type="predicted"/>
<evidence type="ECO:0000313" key="2">
    <source>
        <dbReference type="EMBL" id="AUH34409.1"/>
    </source>
</evidence>
<feature type="domain" description="YjiS-like" evidence="1">
    <location>
        <begin position="34"/>
        <end position="59"/>
    </location>
</feature>
<sequence length="77" mass="8953">MAYRSTAMARVVTGTGIIPRPNWLERILTAFDVRKTRADLSRLTDEQLHDIGITREQAEDEAKRTMWDAPEYFRARS</sequence>
<dbReference type="OrthoDB" id="8096613at2"/>
<reference evidence="2 3" key="1">
    <citation type="submission" date="2017-12" db="EMBL/GenBank/DDBJ databases">
        <authorList>
            <person name="Hurst M.R.H."/>
        </authorList>
    </citation>
    <scope>NUCLEOTIDE SEQUENCE [LARGE SCALE GENOMIC DNA]</scope>
    <source>
        <strain evidence="2 3">BM15</strain>
    </source>
</reference>
<dbReference type="EMBL" id="CP025408">
    <property type="protein sequence ID" value="AUH34409.1"/>
    <property type="molecule type" value="Genomic_DNA"/>
</dbReference>
<accession>A0A2K9EJ51</accession>
<evidence type="ECO:0000313" key="3">
    <source>
        <dbReference type="Proteomes" id="UP000233742"/>
    </source>
</evidence>